<dbReference type="PANTHER" id="PTHR33490:SF3">
    <property type="entry name" value="CONSERVED INTEGRAL MEMBRANE PROTEIN"/>
    <property type="match status" value="1"/>
</dbReference>
<gene>
    <name evidence="2" type="ORF">IX84_17430</name>
</gene>
<evidence type="ECO:0000313" key="2">
    <source>
        <dbReference type="EMBL" id="KGE86849.1"/>
    </source>
</evidence>
<name>A0A098S3E4_9BACT</name>
<dbReference type="STRING" id="1524460.IX84_17430"/>
<evidence type="ECO:0000259" key="1">
    <source>
        <dbReference type="Pfam" id="PF01841"/>
    </source>
</evidence>
<accession>A0A098S3E4</accession>
<dbReference type="PANTHER" id="PTHR33490">
    <property type="entry name" value="BLR5614 PROTEIN-RELATED"/>
    <property type="match status" value="1"/>
</dbReference>
<reference evidence="2 3" key="1">
    <citation type="journal article" date="2014" name="Int. J. Syst. Evol. Microbiol.">
        <title>Phaeodactylibacter xiamenensis gen. nov., sp. nov., a member of the family Saprospiraceae isolated from the marine alga Phaeodactylum tricornutum.</title>
        <authorList>
            <person name="Chen Z.Jr."/>
            <person name="Lei X."/>
            <person name="Lai Q."/>
            <person name="Li Y."/>
            <person name="Zhang B."/>
            <person name="Zhang J."/>
            <person name="Zhang H."/>
            <person name="Yang L."/>
            <person name="Zheng W."/>
            <person name="Tian Y."/>
            <person name="Yu Z."/>
            <person name="Xu H.Jr."/>
            <person name="Zheng T."/>
        </authorList>
    </citation>
    <scope>NUCLEOTIDE SEQUENCE [LARGE SCALE GENOMIC DNA]</scope>
    <source>
        <strain evidence="2 3">KD52</strain>
    </source>
</reference>
<comment type="caution">
    <text evidence="2">The sequence shown here is derived from an EMBL/GenBank/DDBJ whole genome shotgun (WGS) entry which is preliminary data.</text>
</comment>
<dbReference type="EMBL" id="JPOS01000039">
    <property type="protein sequence ID" value="KGE86849.1"/>
    <property type="molecule type" value="Genomic_DNA"/>
</dbReference>
<dbReference type="SUPFAM" id="SSF54001">
    <property type="entry name" value="Cysteine proteinases"/>
    <property type="match status" value="1"/>
</dbReference>
<proteinExistence type="predicted"/>
<feature type="domain" description="Transglutaminase-like" evidence="1">
    <location>
        <begin position="27"/>
        <end position="135"/>
    </location>
</feature>
<dbReference type="InterPro" id="IPR002931">
    <property type="entry name" value="Transglutaminase-like"/>
</dbReference>
<dbReference type="Pfam" id="PF01841">
    <property type="entry name" value="Transglut_core"/>
    <property type="match status" value="1"/>
</dbReference>
<dbReference type="AlphaFoldDB" id="A0A098S3E4"/>
<organism evidence="2 3">
    <name type="scientific">Phaeodactylibacter xiamenensis</name>
    <dbReference type="NCBI Taxonomy" id="1524460"/>
    <lineage>
        <taxon>Bacteria</taxon>
        <taxon>Pseudomonadati</taxon>
        <taxon>Bacteroidota</taxon>
        <taxon>Saprospiria</taxon>
        <taxon>Saprospirales</taxon>
        <taxon>Haliscomenobacteraceae</taxon>
        <taxon>Phaeodactylibacter</taxon>
    </lineage>
</organism>
<keyword evidence="3" id="KW-1185">Reference proteome</keyword>
<evidence type="ECO:0000313" key="3">
    <source>
        <dbReference type="Proteomes" id="UP000029736"/>
    </source>
</evidence>
<protein>
    <submittedName>
        <fullName evidence="2">Transglutaminase</fullName>
    </submittedName>
</protein>
<dbReference type="Gene3D" id="3.10.620.30">
    <property type="match status" value="1"/>
</dbReference>
<sequence>MEEYLKPTAFYELSDSALLSFVNGVMKGGSPVEKAVKLYYAIRDGWRYDPYQIKLEPEALKVSTLMARSDGHCIDKAILLIAACRVVGIPARLCLAKVRNHIAAERMTATFGTDELVPHGYAELWLNGKWVKATPAFNKELCDRLGVAPLEFDGHSDSLFQEFDQSGGTFMEYLDEYGAFADVPLERMRALMQRHYPEAYENYLKHGKLILKEA</sequence>
<dbReference type="OrthoDB" id="9804872at2"/>
<dbReference type="Proteomes" id="UP000029736">
    <property type="component" value="Unassembled WGS sequence"/>
</dbReference>
<dbReference type="InterPro" id="IPR038765">
    <property type="entry name" value="Papain-like_cys_pep_sf"/>
</dbReference>